<reference evidence="2" key="1">
    <citation type="submission" date="2020-05" db="EMBL/GenBank/DDBJ databases">
        <title>Phylogenomic resolution of chytrid fungi.</title>
        <authorList>
            <person name="Stajich J.E."/>
            <person name="Amses K."/>
            <person name="Simmons R."/>
            <person name="Seto K."/>
            <person name="Myers J."/>
            <person name="Bonds A."/>
            <person name="Quandt C.A."/>
            <person name="Barry K."/>
            <person name="Liu P."/>
            <person name="Grigoriev I."/>
            <person name="Longcore J.E."/>
            <person name="James T.Y."/>
        </authorList>
    </citation>
    <scope>NUCLEOTIDE SEQUENCE</scope>
    <source>
        <strain evidence="2">JEL0318</strain>
    </source>
</reference>
<dbReference type="EMBL" id="JADGJD010000456">
    <property type="protein sequence ID" value="KAJ3050920.1"/>
    <property type="molecule type" value="Genomic_DNA"/>
</dbReference>
<proteinExistence type="predicted"/>
<evidence type="ECO:0000313" key="2">
    <source>
        <dbReference type="EMBL" id="KAJ3050920.1"/>
    </source>
</evidence>
<name>A0AAD5SAN8_9FUNG</name>
<dbReference type="AlphaFoldDB" id="A0AAD5SAN8"/>
<gene>
    <name evidence="2" type="ORF">HK097_008094</name>
</gene>
<feature type="region of interest" description="Disordered" evidence="1">
    <location>
        <begin position="46"/>
        <end position="271"/>
    </location>
</feature>
<feature type="region of interest" description="Disordered" evidence="1">
    <location>
        <begin position="465"/>
        <end position="566"/>
    </location>
</feature>
<feature type="region of interest" description="Disordered" evidence="1">
    <location>
        <begin position="359"/>
        <end position="394"/>
    </location>
</feature>
<dbReference type="Proteomes" id="UP001212841">
    <property type="component" value="Unassembled WGS sequence"/>
</dbReference>
<feature type="compositionally biased region" description="Basic and acidic residues" evidence="1">
    <location>
        <begin position="485"/>
        <end position="510"/>
    </location>
</feature>
<evidence type="ECO:0000313" key="3">
    <source>
        <dbReference type="Proteomes" id="UP001212841"/>
    </source>
</evidence>
<organism evidence="2 3">
    <name type="scientific">Rhizophlyctis rosea</name>
    <dbReference type="NCBI Taxonomy" id="64517"/>
    <lineage>
        <taxon>Eukaryota</taxon>
        <taxon>Fungi</taxon>
        <taxon>Fungi incertae sedis</taxon>
        <taxon>Chytridiomycota</taxon>
        <taxon>Chytridiomycota incertae sedis</taxon>
        <taxon>Chytridiomycetes</taxon>
        <taxon>Rhizophlyctidales</taxon>
        <taxon>Rhizophlyctidaceae</taxon>
        <taxon>Rhizophlyctis</taxon>
    </lineage>
</organism>
<feature type="compositionally biased region" description="Basic and acidic residues" evidence="1">
    <location>
        <begin position="63"/>
        <end position="74"/>
    </location>
</feature>
<feature type="compositionally biased region" description="Polar residues" evidence="1">
    <location>
        <begin position="372"/>
        <end position="382"/>
    </location>
</feature>
<feature type="compositionally biased region" description="Basic and acidic residues" evidence="1">
    <location>
        <begin position="208"/>
        <end position="231"/>
    </location>
</feature>
<evidence type="ECO:0000256" key="1">
    <source>
        <dbReference type="SAM" id="MobiDB-lite"/>
    </source>
</evidence>
<accession>A0AAD5SAN8</accession>
<feature type="region of interest" description="Disordered" evidence="1">
    <location>
        <begin position="814"/>
        <end position="836"/>
    </location>
</feature>
<sequence>MSEQVSQPLTAENLALHTASLPDEEDAKLSFIIEYVHQQRNFVLRETPYQKPRNALSVFSDEEVPKEQKTERDNPPTSGLWDIVNDRFSPPKKKVAVGMRGKDGSTPEKKKSIRSRKPLLSASPAKHGEPDGRSRSHGPSPSKRLRPNDSENDSEYLPQNFIADQWSRPSRPVENPKPKRPRRVLTESSIESLPPHIERMLQSDSEMEASRKRQVDSRSHLKDAVDNERKPAAKGAPVPGRHSGRTKTANTAAKKAKDESKHATRKQKDKNVKLASKVMENFKAPNIGSNRLSIKPQNLDRPASLGIFNKGRKSEREAVRGTPKIVFNEKRFLEQEENSPNSRQKDANDKQKISAYFQRLDDKKADRRPQTHVPSISNSPIKQSVAVEDAGDGLSKEEVARVARKALEDVMPPLNAKRKGRKITDEEVDGDQDPMFGGKVGRVGKEDDMENIVIDVGEVSRFWKKHPRTSDSPRKKQLQAPAVVDHVDERHTEKNRIAEGHQSEVAEAQKRAVKSTSPKSMADTRQRHPAPSSLSLSNHGSFAEGSPSIKRRRSSAAGHSWTSSEEGRVIEKTIWDAAKNRTERKRASRPAGGVDAKKLWENIANSGTARSTKRSQFRADQNREFNISQQSRLCPGPFGGVSVLLPAASGRTAQAVDGFDTYVEYQEPYASDMPPSADLPFRAQHYDQHDTEIPELYIEPASSYGYDSYDGMAQEERNVPFGMESCQEDPAAYGMNDGIMVDGFGSTFRQEDVSPELPSPFPFLAGFDDMDLDYKLGGLEARTAAERGGFEDEVDYMIDSQGFQFPGAVHASAFGGETQGSGSSSVPFTYKPHRLH</sequence>
<keyword evidence="3" id="KW-1185">Reference proteome</keyword>
<feature type="compositionally biased region" description="Basic and acidic residues" evidence="1">
    <location>
        <begin position="359"/>
        <end position="369"/>
    </location>
</feature>
<feature type="compositionally biased region" description="Basic and acidic residues" evidence="1">
    <location>
        <begin position="100"/>
        <end position="110"/>
    </location>
</feature>
<protein>
    <submittedName>
        <fullName evidence="2">Uncharacterized protein</fullName>
    </submittedName>
</protein>
<comment type="caution">
    <text evidence="2">The sequence shown here is derived from an EMBL/GenBank/DDBJ whole genome shotgun (WGS) entry which is preliminary data.</text>
</comment>